<accession>A0A9D1J646</accession>
<feature type="transmembrane region" description="Helical" evidence="1">
    <location>
        <begin position="134"/>
        <end position="153"/>
    </location>
</feature>
<feature type="domain" description="Acyltransferase 3" evidence="2">
    <location>
        <begin position="23"/>
        <end position="374"/>
    </location>
</feature>
<feature type="transmembrane region" description="Helical" evidence="1">
    <location>
        <begin position="103"/>
        <end position="122"/>
    </location>
</feature>
<dbReference type="InterPro" id="IPR002656">
    <property type="entry name" value="Acyl_transf_3_dom"/>
</dbReference>
<keyword evidence="1" id="KW-0472">Membrane</keyword>
<keyword evidence="1" id="KW-0812">Transmembrane</keyword>
<dbReference type="PANTHER" id="PTHR23028">
    <property type="entry name" value="ACETYLTRANSFERASE"/>
    <property type="match status" value="1"/>
</dbReference>
<evidence type="ECO:0000256" key="1">
    <source>
        <dbReference type="SAM" id="Phobius"/>
    </source>
</evidence>
<evidence type="ECO:0000313" key="4">
    <source>
        <dbReference type="Proteomes" id="UP000886744"/>
    </source>
</evidence>
<dbReference type="PANTHER" id="PTHR23028:SF134">
    <property type="entry name" value="PUTATIVE (AFU_ORTHOLOGUE AFUA_4G08520)-RELATED"/>
    <property type="match status" value="1"/>
</dbReference>
<keyword evidence="1" id="KW-1133">Transmembrane helix</keyword>
<proteinExistence type="predicted"/>
<reference evidence="3" key="2">
    <citation type="journal article" date="2021" name="PeerJ">
        <title>Extensive microbial diversity within the chicken gut microbiome revealed by metagenomics and culture.</title>
        <authorList>
            <person name="Gilroy R."/>
            <person name="Ravi A."/>
            <person name="Getino M."/>
            <person name="Pursley I."/>
            <person name="Horton D.L."/>
            <person name="Alikhan N.F."/>
            <person name="Baker D."/>
            <person name="Gharbi K."/>
            <person name="Hall N."/>
            <person name="Watson M."/>
            <person name="Adriaenssens E.M."/>
            <person name="Foster-Nyarko E."/>
            <person name="Jarju S."/>
            <person name="Secka A."/>
            <person name="Antonio M."/>
            <person name="Oren A."/>
            <person name="Chaudhuri R.R."/>
            <person name="La Ragione R."/>
            <person name="Hildebrand F."/>
            <person name="Pallen M.J."/>
        </authorList>
    </citation>
    <scope>NUCLEOTIDE SEQUENCE</scope>
    <source>
        <strain evidence="3">ChiHjej13B12-12457</strain>
    </source>
</reference>
<gene>
    <name evidence="3" type="ORF">IAC94_03030</name>
</gene>
<keyword evidence="3" id="KW-0012">Acyltransferase</keyword>
<dbReference type="Pfam" id="PF01757">
    <property type="entry name" value="Acyl_transf_3"/>
    <property type="match status" value="1"/>
</dbReference>
<dbReference type="AlphaFoldDB" id="A0A9D1J646"/>
<organism evidence="3 4">
    <name type="scientific">Candidatus Coprenecus avistercoris</name>
    <dbReference type="NCBI Taxonomy" id="2840730"/>
    <lineage>
        <taxon>Bacteria</taxon>
        <taxon>Pseudomonadati</taxon>
        <taxon>Bacteroidota</taxon>
        <taxon>Bacteroidia</taxon>
        <taxon>Bacteroidales</taxon>
        <taxon>Rikenellaceae</taxon>
        <taxon>Rikenellaceae incertae sedis</taxon>
        <taxon>Candidatus Coprenecus</taxon>
    </lineage>
</organism>
<feature type="transmembrane region" description="Helical" evidence="1">
    <location>
        <begin position="197"/>
        <end position="220"/>
    </location>
</feature>
<feature type="transmembrane region" description="Helical" evidence="1">
    <location>
        <begin position="356"/>
        <end position="375"/>
    </location>
</feature>
<protein>
    <submittedName>
        <fullName evidence="3">Acyltransferase</fullName>
    </submittedName>
</protein>
<comment type="caution">
    <text evidence="3">The sequence shown here is derived from an EMBL/GenBank/DDBJ whole genome shotgun (WGS) entry which is preliminary data.</text>
</comment>
<feature type="transmembrane region" description="Helical" evidence="1">
    <location>
        <begin position="287"/>
        <end position="309"/>
    </location>
</feature>
<evidence type="ECO:0000313" key="3">
    <source>
        <dbReference type="EMBL" id="HIR62481.1"/>
    </source>
</evidence>
<dbReference type="Proteomes" id="UP000886744">
    <property type="component" value="Unassembled WGS sequence"/>
</dbReference>
<feature type="transmembrane region" description="Helical" evidence="1">
    <location>
        <begin position="53"/>
        <end position="75"/>
    </location>
</feature>
<feature type="transmembrane region" description="Helical" evidence="1">
    <location>
        <begin position="232"/>
        <end position="251"/>
    </location>
</feature>
<feature type="transmembrane region" description="Helical" evidence="1">
    <location>
        <begin position="263"/>
        <end position="281"/>
    </location>
</feature>
<reference evidence="3" key="1">
    <citation type="submission" date="2020-10" db="EMBL/GenBank/DDBJ databases">
        <authorList>
            <person name="Gilroy R."/>
        </authorList>
    </citation>
    <scope>NUCLEOTIDE SEQUENCE</scope>
    <source>
        <strain evidence="3">ChiHjej13B12-12457</strain>
    </source>
</reference>
<dbReference type="GO" id="GO:0016747">
    <property type="term" value="F:acyltransferase activity, transferring groups other than amino-acyl groups"/>
    <property type="evidence" value="ECO:0007669"/>
    <property type="project" value="InterPro"/>
</dbReference>
<feature type="transmembrane region" description="Helical" evidence="1">
    <location>
        <begin position="20"/>
        <end position="41"/>
    </location>
</feature>
<sequence>MKNTVDRPVAASAFADSKPHYAILDGLRGVAALVVIWYHVFEGFATSPLDQKFNHGYLAVDFFFILSGFVVGYAYDDRWRKRPGNASGVRRGMRIRDFLKRRLIRLHPMVVLGSVLGAVTFLIQGSVQWDGAHVPFGAVMLAMLLGMFLIPAYPGAPYEVRGNNEMYPLNGPSWSLFFEYIGNILYALVLRRLSTRWLAVVVAVSGLGLAGYAVGGLSGFGHLGVGWSLTDLNLPGGFLRLMFSFGVGLLMSRGFRPWKVRGAFWICSAAVILLLSAPRIGGEDRMWLNGLYEAVCVTCIFPLLVYIGASGRLASPVSGRICKFLGDISYPVYMIHYPFMYLFYSWTFTGVPFSEAWPWAVTVFIGSIVMAYIVLKVYDEPLRRWLGRKWLLQVR</sequence>
<evidence type="ECO:0000259" key="2">
    <source>
        <dbReference type="Pfam" id="PF01757"/>
    </source>
</evidence>
<name>A0A9D1J646_9BACT</name>
<keyword evidence="3" id="KW-0808">Transferase</keyword>
<dbReference type="InterPro" id="IPR050879">
    <property type="entry name" value="Acyltransferase_3"/>
</dbReference>
<feature type="transmembrane region" description="Helical" evidence="1">
    <location>
        <begin position="321"/>
        <end position="344"/>
    </location>
</feature>
<dbReference type="EMBL" id="DVHI01000037">
    <property type="protein sequence ID" value="HIR62481.1"/>
    <property type="molecule type" value="Genomic_DNA"/>
</dbReference>